<dbReference type="InterPro" id="IPR021385">
    <property type="entry name" value="DUF3017"/>
</dbReference>
<dbReference type="AlphaFoldDB" id="R7YC29"/>
<dbReference type="PATRIC" id="fig|1316928.3.peg.1449"/>
<protein>
    <recommendedName>
        <fullName evidence="5">DUF3017 domain-containing protein</fullName>
    </recommendedName>
</protein>
<evidence type="ECO:0000313" key="3">
    <source>
        <dbReference type="EMBL" id="EON33585.1"/>
    </source>
</evidence>
<gene>
    <name evidence="3" type="ORF">GTC6_07219</name>
</gene>
<feature type="transmembrane region" description="Helical" evidence="2">
    <location>
        <begin position="68"/>
        <end position="85"/>
    </location>
</feature>
<keyword evidence="2" id="KW-0472">Membrane</keyword>
<feature type="region of interest" description="Disordered" evidence="1">
    <location>
        <begin position="1"/>
        <end position="32"/>
    </location>
</feature>
<organism evidence="3 4">
    <name type="scientific">Gordonia terrae C-6</name>
    <dbReference type="NCBI Taxonomy" id="1316928"/>
    <lineage>
        <taxon>Bacteria</taxon>
        <taxon>Bacillati</taxon>
        <taxon>Actinomycetota</taxon>
        <taxon>Actinomycetes</taxon>
        <taxon>Mycobacteriales</taxon>
        <taxon>Gordoniaceae</taxon>
        <taxon>Gordonia</taxon>
    </lineage>
</organism>
<feature type="transmembrane region" description="Helical" evidence="2">
    <location>
        <begin position="43"/>
        <end position="61"/>
    </location>
</feature>
<keyword evidence="2" id="KW-1133">Transmembrane helix</keyword>
<evidence type="ECO:0000256" key="2">
    <source>
        <dbReference type="SAM" id="Phobius"/>
    </source>
</evidence>
<keyword evidence="2" id="KW-0812">Transmembrane</keyword>
<comment type="caution">
    <text evidence="3">The sequence shown here is derived from an EMBL/GenBank/DDBJ whole genome shotgun (WGS) entry which is preliminary data.</text>
</comment>
<dbReference type="EMBL" id="AQPW01000005">
    <property type="protein sequence ID" value="EON33585.1"/>
    <property type="molecule type" value="Genomic_DNA"/>
</dbReference>
<feature type="transmembrane region" description="Helical" evidence="2">
    <location>
        <begin position="105"/>
        <end position="123"/>
    </location>
</feature>
<proteinExistence type="predicted"/>
<evidence type="ECO:0000313" key="4">
    <source>
        <dbReference type="Proteomes" id="UP000013569"/>
    </source>
</evidence>
<reference evidence="3 4" key="1">
    <citation type="journal article" date="2013" name="Genome Announc.">
        <title>Draft Genome Sequence of a Benzothiophene-Desulfurizing Bacterium, Gordona terrae Strain C-6.</title>
        <authorList>
            <person name="Wang W."/>
            <person name="Ma T."/>
            <person name="Ren Y."/>
            <person name="Li G."/>
        </authorList>
    </citation>
    <scope>NUCLEOTIDE SEQUENCE [LARGE SCALE GENOMIC DNA]</scope>
    <source>
        <strain evidence="3 4">C-6</strain>
    </source>
</reference>
<name>R7YC29_9ACTN</name>
<evidence type="ECO:0008006" key="5">
    <source>
        <dbReference type="Google" id="ProtNLM"/>
    </source>
</evidence>
<dbReference type="Pfam" id="PF11222">
    <property type="entry name" value="DUF3017"/>
    <property type="match status" value="1"/>
</dbReference>
<accession>R7YC29</accession>
<evidence type="ECO:0000256" key="1">
    <source>
        <dbReference type="SAM" id="MobiDB-lite"/>
    </source>
</evidence>
<feature type="compositionally biased region" description="Basic and acidic residues" evidence="1">
    <location>
        <begin position="1"/>
        <end position="22"/>
    </location>
</feature>
<dbReference type="Proteomes" id="UP000013569">
    <property type="component" value="Unassembled WGS sequence"/>
</dbReference>
<sequence length="125" mass="13360">MTRDEHQSESAHSEPRGADRSRPGGRKHGSTDGTRLRAVLVQLPYLLVMAGVLAAALLVMFDRWRRGSFVFGAALLVGAVLRAFIPSSQAGLLQVRGKPFDVTVMATVGAVMLWLAASIDSLGTD</sequence>